<dbReference type="InParanoid" id="A0A0C3F5E0"/>
<dbReference type="Proteomes" id="UP000054166">
    <property type="component" value="Unassembled WGS sequence"/>
</dbReference>
<accession>A0A0C3F5E0</accession>
<organism evidence="1 2">
    <name type="scientific">Piloderma croceum (strain F 1598)</name>
    <dbReference type="NCBI Taxonomy" id="765440"/>
    <lineage>
        <taxon>Eukaryota</taxon>
        <taxon>Fungi</taxon>
        <taxon>Dikarya</taxon>
        <taxon>Basidiomycota</taxon>
        <taxon>Agaricomycotina</taxon>
        <taxon>Agaricomycetes</taxon>
        <taxon>Agaricomycetidae</taxon>
        <taxon>Atheliales</taxon>
        <taxon>Atheliaceae</taxon>
        <taxon>Piloderma</taxon>
    </lineage>
</organism>
<dbReference type="HOGENOM" id="CLU_2606891_0_0_1"/>
<protein>
    <submittedName>
        <fullName evidence="1">Uncharacterized protein</fullName>
    </submittedName>
</protein>
<proteinExistence type="predicted"/>
<dbReference type="EMBL" id="KN833049">
    <property type="protein sequence ID" value="KIM75224.1"/>
    <property type="molecule type" value="Genomic_DNA"/>
</dbReference>
<reference evidence="2" key="2">
    <citation type="submission" date="2015-01" db="EMBL/GenBank/DDBJ databases">
        <title>Evolutionary Origins and Diversification of the Mycorrhizal Mutualists.</title>
        <authorList>
            <consortium name="DOE Joint Genome Institute"/>
            <consortium name="Mycorrhizal Genomics Consortium"/>
            <person name="Kohler A."/>
            <person name="Kuo A."/>
            <person name="Nagy L.G."/>
            <person name="Floudas D."/>
            <person name="Copeland A."/>
            <person name="Barry K.W."/>
            <person name="Cichocki N."/>
            <person name="Veneault-Fourrey C."/>
            <person name="LaButti K."/>
            <person name="Lindquist E.A."/>
            <person name="Lipzen A."/>
            <person name="Lundell T."/>
            <person name="Morin E."/>
            <person name="Murat C."/>
            <person name="Riley R."/>
            <person name="Ohm R."/>
            <person name="Sun H."/>
            <person name="Tunlid A."/>
            <person name="Henrissat B."/>
            <person name="Grigoriev I.V."/>
            <person name="Hibbett D.S."/>
            <person name="Martin F."/>
        </authorList>
    </citation>
    <scope>NUCLEOTIDE SEQUENCE [LARGE SCALE GENOMIC DNA]</scope>
    <source>
        <strain evidence="2">F 1598</strain>
    </source>
</reference>
<name>A0A0C3F5E0_PILCF</name>
<dbReference type="AlphaFoldDB" id="A0A0C3F5E0"/>
<evidence type="ECO:0000313" key="2">
    <source>
        <dbReference type="Proteomes" id="UP000054166"/>
    </source>
</evidence>
<reference evidence="1 2" key="1">
    <citation type="submission" date="2014-04" db="EMBL/GenBank/DDBJ databases">
        <authorList>
            <consortium name="DOE Joint Genome Institute"/>
            <person name="Kuo A."/>
            <person name="Tarkka M."/>
            <person name="Buscot F."/>
            <person name="Kohler A."/>
            <person name="Nagy L.G."/>
            <person name="Floudas D."/>
            <person name="Copeland A."/>
            <person name="Barry K.W."/>
            <person name="Cichocki N."/>
            <person name="Veneault-Fourrey C."/>
            <person name="LaButti K."/>
            <person name="Lindquist E.A."/>
            <person name="Lipzen A."/>
            <person name="Lundell T."/>
            <person name="Morin E."/>
            <person name="Murat C."/>
            <person name="Sun H."/>
            <person name="Tunlid A."/>
            <person name="Henrissat B."/>
            <person name="Grigoriev I.V."/>
            <person name="Hibbett D.S."/>
            <person name="Martin F."/>
            <person name="Nordberg H.P."/>
            <person name="Cantor M.N."/>
            <person name="Hua S.X."/>
        </authorList>
    </citation>
    <scope>NUCLEOTIDE SEQUENCE [LARGE SCALE GENOMIC DNA]</scope>
    <source>
        <strain evidence="1 2">F 1598</strain>
    </source>
</reference>
<keyword evidence="2" id="KW-1185">Reference proteome</keyword>
<evidence type="ECO:0000313" key="1">
    <source>
        <dbReference type="EMBL" id="KIM75224.1"/>
    </source>
</evidence>
<sequence>MGALTVIKDLTRCIILHDLSEHPPAGFQSYSVINPKSETEERTINTPEDRSIEDDILENTIPVVSEVVCTISSISMQSY</sequence>
<gene>
    <name evidence="1" type="ORF">PILCRDRAFT_827468</name>
</gene>